<dbReference type="Proteomes" id="UP000824469">
    <property type="component" value="Unassembled WGS sequence"/>
</dbReference>
<feature type="non-terminal residue" evidence="2">
    <location>
        <position position="93"/>
    </location>
</feature>
<keyword evidence="3" id="KW-1185">Reference proteome</keyword>
<comment type="caution">
    <text evidence="2">The sequence shown here is derived from an EMBL/GenBank/DDBJ whole genome shotgun (WGS) entry which is preliminary data.</text>
</comment>
<dbReference type="EMBL" id="JAHRHJ020000007">
    <property type="protein sequence ID" value="KAH9309387.1"/>
    <property type="molecule type" value="Genomic_DNA"/>
</dbReference>
<name>A0AA38FS53_TAXCH</name>
<feature type="non-terminal residue" evidence="2">
    <location>
        <position position="1"/>
    </location>
</feature>
<reference evidence="2 3" key="1">
    <citation type="journal article" date="2021" name="Nat. Plants">
        <title>The Taxus genome provides insights into paclitaxel biosynthesis.</title>
        <authorList>
            <person name="Xiong X."/>
            <person name="Gou J."/>
            <person name="Liao Q."/>
            <person name="Li Y."/>
            <person name="Zhou Q."/>
            <person name="Bi G."/>
            <person name="Li C."/>
            <person name="Du R."/>
            <person name="Wang X."/>
            <person name="Sun T."/>
            <person name="Guo L."/>
            <person name="Liang H."/>
            <person name="Lu P."/>
            <person name="Wu Y."/>
            <person name="Zhang Z."/>
            <person name="Ro D.K."/>
            <person name="Shang Y."/>
            <person name="Huang S."/>
            <person name="Yan J."/>
        </authorList>
    </citation>
    <scope>NUCLEOTIDE SEQUENCE [LARGE SCALE GENOMIC DNA]</scope>
    <source>
        <strain evidence="2">Ta-2019</strain>
    </source>
</reference>
<evidence type="ECO:0000256" key="1">
    <source>
        <dbReference type="SAM" id="MobiDB-lite"/>
    </source>
</evidence>
<feature type="compositionally biased region" description="Basic and acidic residues" evidence="1">
    <location>
        <begin position="54"/>
        <end position="65"/>
    </location>
</feature>
<organism evidence="2 3">
    <name type="scientific">Taxus chinensis</name>
    <name type="common">Chinese yew</name>
    <name type="synonym">Taxus wallichiana var. chinensis</name>
    <dbReference type="NCBI Taxonomy" id="29808"/>
    <lineage>
        <taxon>Eukaryota</taxon>
        <taxon>Viridiplantae</taxon>
        <taxon>Streptophyta</taxon>
        <taxon>Embryophyta</taxon>
        <taxon>Tracheophyta</taxon>
        <taxon>Spermatophyta</taxon>
        <taxon>Pinopsida</taxon>
        <taxon>Pinidae</taxon>
        <taxon>Conifers II</taxon>
        <taxon>Cupressales</taxon>
        <taxon>Taxaceae</taxon>
        <taxon>Taxus</taxon>
    </lineage>
</organism>
<accession>A0AA38FS53</accession>
<sequence>DVVADENVGLFQIKAGHKLDQKVAENMGDMMDRDGQQEVKEAPGFGPKTWDASEDLHRSEEHEHISAQMPSEIINEDAKGAKRLDSVFRVYGG</sequence>
<protein>
    <submittedName>
        <fullName evidence="2">Uncharacterized protein</fullName>
    </submittedName>
</protein>
<proteinExistence type="predicted"/>
<gene>
    <name evidence="2" type="ORF">KI387_037298</name>
</gene>
<evidence type="ECO:0000313" key="3">
    <source>
        <dbReference type="Proteomes" id="UP000824469"/>
    </source>
</evidence>
<feature type="region of interest" description="Disordered" evidence="1">
    <location>
        <begin position="39"/>
        <end position="66"/>
    </location>
</feature>
<dbReference type="AlphaFoldDB" id="A0AA38FS53"/>
<evidence type="ECO:0000313" key="2">
    <source>
        <dbReference type="EMBL" id="KAH9309387.1"/>
    </source>
</evidence>